<reference evidence="9" key="1">
    <citation type="journal article" date="2019" name="Int. J. Syst. Evol. Microbiol.">
        <title>The Global Catalogue of Microorganisms (GCM) 10K type strain sequencing project: providing services to taxonomists for standard genome sequencing and annotation.</title>
        <authorList>
            <consortium name="The Broad Institute Genomics Platform"/>
            <consortium name="The Broad Institute Genome Sequencing Center for Infectious Disease"/>
            <person name="Wu L."/>
            <person name="Ma J."/>
        </authorList>
    </citation>
    <scope>NUCLEOTIDE SEQUENCE [LARGE SCALE GENOMIC DNA]</scope>
    <source>
        <strain evidence="9">CCM 7435</strain>
    </source>
</reference>
<evidence type="ECO:0000256" key="4">
    <source>
        <dbReference type="ARBA" id="ARBA00022989"/>
    </source>
</evidence>
<feature type="transmembrane region" description="Helical" evidence="6">
    <location>
        <begin position="217"/>
        <end position="238"/>
    </location>
</feature>
<dbReference type="PANTHER" id="PTHR42920:SF11">
    <property type="entry name" value="INNER MEMBRANE PROTEIN YTFF"/>
    <property type="match status" value="1"/>
</dbReference>
<evidence type="ECO:0000256" key="5">
    <source>
        <dbReference type="ARBA" id="ARBA00023136"/>
    </source>
</evidence>
<evidence type="ECO:0000313" key="8">
    <source>
        <dbReference type="EMBL" id="MFD2139128.1"/>
    </source>
</evidence>
<feature type="transmembrane region" description="Helical" evidence="6">
    <location>
        <begin position="97"/>
        <end position="118"/>
    </location>
</feature>
<name>A0ABW4YSF2_9HYPH</name>
<dbReference type="InterPro" id="IPR000620">
    <property type="entry name" value="EamA_dom"/>
</dbReference>
<keyword evidence="5 6" id="KW-0472">Membrane</keyword>
<keyword evidence="2" id="KW-1003">Cell membrane</keyword>
<evidence type="ECO:0000256" key="3">
    <source>
        <dbReference type="ARBA" id="ARBA00022692"/>
    </source>
</evidence>
<feature type="domain" description="EamA" evidence="7">
    <location>
        <begin position="10"/>
        <end position="142"/>
    </location>
</feature>
<evidence type="ECO:0000256" key="1">
    <source>
        <dbReference type="ARBA" id="ARBA00004651"/>
    </source>
</evidence>
<keyword evidence="3 6" id="KW-0812">Transmembrane</keyword>
<dbReference type="Pfam" id="PF00892">
    <property type="entry name" value="EamA"/>
    <property type="match status" value="2"/>
</dbReference>
<feature type="transmembrane region" description="Helical" evidence="6">
    <location>
        <begin position="37"/>
        <end position="56"/>
    </location>
</feature>
<dbReference type="InterPro" id="IPR037185">
    <property type="entry name" value="EmrE-like"/>
</dbReference>
<dbReference type="RefSeq" id="WP_213354567.1">
    <property type="nucleotide sequence ID" value="NZ_JAHBGB010000041.1"/>
</dbReference>
<feature type="transmembrane region" description="Helical" evidence="6">
    <location>
        <begin position="68"/>
        <end position="91"/>
    </location>
</feature>
<comment type="subcellular location">
    <subcellularLocation>
        <location evidence="1">Cell membrane</location>
        <topology evidence="1">Multi-pass membrane protein</topology>
    </subcellularLocation>
</comment>
<dbReference type="Proteomes" id="UP001597299">
    <property type="component" value="Unassembled WGS sequence"/>
</dbReference>
<feature type="transmembrane region" description="Helical" evidence="6">
    <location>
        <begin position="125"/>
        <end position="145"/>
    </location>
</feature>
<comment type="caution">
    <text evidence="8">The sequence shown here is derived from an EMBL/GenBank/DDBJ whole genome shotgun (WGS) entry which is preliminary data.</text>
</comment>
<feature type="transmembrane region" description="Helical" evidence="6">
    <location>
        <begin position="185"/>
        <end position="205"/>
    </location>
</feature>
<sequence>MFRRLYDAPYLLLSLTSLFWAGNIVLGRLAAGHVPPIGLAFLRWVIASAILMPFAWPHIRREWPLLRGHVVVVLVLSLTGIAAFNTMMYWGLQYTPAINALLIQSTGPLMIAFWSLIINREHLSFGQFAGILLSLLGVFVIISRGDPAVALHIDFNVGDLWALAAMVVYGVYSALLARRPGMSPLGFLTVTTLLGSLMLVPFFVWERMEGVPFHADLKTLAVVVYVGLFPSVLAYLCFIRGVHLVGPNRAAPFFHLMPVFGSVLAIAFLGEAFRLYHAVGYALVLAGIAIATLWGRRSAPPPPE</sequence>
<keyword evidence="4 6" id="KW-1133">Transmembrane helix</keyword>
<dbReference type="SUPFAM" id="SSF103481">
    <property type="entry name" value="Multidrug resistance efflux transporter EmrE"/>
    <property type="match status" value="2"/>
</dbReference>
<feature type="transmembrane region" description="Helical" evidence="6">
    <location>
        <begin position="250"/>
        <end position="269"/>
    </location>
</feature>
<evidence type="ECO:0000259" key="7">
    <source>
        <dbReference type="Pfam" id="PF00892"/>
    </source>
</evidence>
<evidence type="ECO:0000256" key="2">
    <source>
        <dbReference type="ARBA" id="ARBA00022475"/>
    </source>
</evidence>
<dbReference type="EMBL" id="JBHUHD010000001">
    <property type="protein sequence ID" value="MFD2139128.1"/>
    <property type="molecule type" value="Genomic_DNA"/>
</dbReference>
<protein>
    <submittedName>
        <fullName evidence="8">DMT family transporter</fullName>
    </submittedName>
</protein>
<proteinExistence type="predicted"/>
<feature type="transmembrane region" description="Helical" evidence="6">
    <location>
        <begin position="160"/>
        <end position="178"/>
    </location>
</feature>
<dbReference type="PANTHER" id="PTHR42920">
    <property type="entry name" value="OS03G0707200 PROTEIN-RELATED"/>
    <property type="match status" value="1"/>
</dbReference>
<feature type="domain" description="EamA" evidence="7">
    <location>
        <begin position="157"/>
        <end position="292"/>
    </location>
</feature>
<feature type="transmembrane region" description="Helical" evidence="6">
    <location>
        <begin position="275"/>
        <end position="294"/>
    </location>
</feature>
<evidence type="ECO:0000313" key="9">
    <source>
        <dbReference type="Proteomes" id="UP001597299"/>
    </source>
</evidence>
<dbReference type="InterPro" id="IPR051258">
    <property type="entry name" value="Diverse_Substrate_Transporter"/>
</dbReference>
<organism evidence="8 9">
    <name type="scientific">Ancylobacter oerskovii</name>
    <dbReference type="NCBI Taxonomy" id="459519"/>
    <lineage>
        <taxon>Bacteria</taxon>
        <taxon>Pseudomonadati</taxon>
        <taxon>Pseudomonadota</taxon>
        <taxon>Alphaproteobacteria</taxon>
        <taxon>Hyphomicrobiales</taxon>
        <taxon>Xanthobacteraceae</taxon>
        <taxon>Ancylobacter</taxon>
    </lineage>
</organism>
<keyword evidence="9" id="KW-1185">Reference proteome</keyword>
<evidence type="ECO:0000256" key="6">
    <source>
        <dbReference type="SAM" id="Phobius"/>
    </source>
</evidence>
<accession>A0ABW4YSF2</accession>
<gene>
    <name evidence="8" type="ORF">ACFSNC_01810</name>
</gene>